<keyword evidence="3 6" id="KW-1133">Transmembrane helix</keyword>
<evidence type="ECO:0000313" key="7">
    <source>
        <dbReference type="EMBL" id="KAH9840830.1"/>
    </source>
</evidence>
<organism evidence="7 8">
    <name type="scientific">Rhodofomes roseus</name>
    <dbReference type="NCBI Taxonomy" id="34475"/>
    <lineage>
        <taxon>Eukaryota</taxon>
        <taxon>Fungi</taxon>
        <taxon>Dikarya</taxon>
        <taxon>Basidiomycota</taxon>
        <taxon>Agaricomycotina</taxon>
        <taxon>Agaricomycetes</taxon>
        <taxon>Polyporales</taxon>
        <taxon>Rhodofomes</taxon>
    </lineage>
</organism>
<evidence type="ECO:0000256" key="4">
    <source>
        <dbReference type="ARBA" id="ARBA00023136"/>
    </source>
</evidence>
<protein>
    <submittedName>
        <fullName evidence="7">Zinc/iron permease</fullName>
    </submittedName>
</protein>
<feature type="compositionally biased region" description="Basic and acidic residues" evidence="5">
    <location>
        <begin position="342"/>
        <end position="353"/>
    </location>
</feature>
<feature type="compositionally biased region" description="Basic and acidic residues" evidence="5">
    <location>
        <begin position="307"/>
        <end position="327"/>
    </location>
</feature>
<evidence type="ECO:0000256" key="2">
    <source>
        <dbReference type="ARBA" id="ARBA00022692"/>
    </source>
</evidence>
<comment type="caution">
    <text evidence="7">The sequence shown here is derived from an EMBL/GenBank/DDBJ whole genome shotgun (WGS) entry which is preliminary data.</text>
</comment>
<feature type="region of interest" description="Disordered" evidence="5">
    <location>
        <begin position="296"/>
        <end position="365"/>
    </location>
</feature>
<keyword evidence="2 6" id="KW-0812">Transmembrane</keyword>
<feature type="transmembrane region" description="Helical" evidence="6">
    <location>
        <begin position="374"/>
        <end position="397"/>
    </location>
</feature>
<keyword evidence="8" id="KW-1185">Reference proteome</keyword>
<feature type="transmembrane region" description="Helical" evidence="6">
    <location>
        <begin position="124"/>
        <end position="142"/>
    </location>
</feature>
<dbReference type="InterPro" id="IPR003689">
    <property type="entry name" value="ZIP"/>
</dbReference>
<feature type="compositionally biased region" description="Acidic residues" evidence="5">
    <location>
        <begin position="354"/>
        <end position="363"/>
    </location>
</feature>
<dbReference type="Proteomes" id="UP000814176">
    <property type="component" value="Unassembled WGS sequence"/>
</dbReference>
<feature type="transmembrane region" description="Helical" evidence="6">
    <location>
        <begin position="50"/>
        <end position="69"/>
    </location>
</feature>
<dbReference type="PANTHER" id="PTHR11040">
    <property type="entry name" value="ZINC/IRON TRANSPORTER"/>
    <property type="match status" value="1"/>
</dbReference>
<sequence>MTVVLPVLASSETDPTQPSLRQLEKMPLALFEKTLDDPSDEMASWVETRIWLMLGLFVVSLFASCFPSLSQRLPGVRVPGIVFFIGKHFGTGIIISTAFGHLLQDAYEALLSPAVAQRWAVSDWVGMIVLSSLLLIFLVEYISTSYVDRLQSYASQPPTPCDTPSTSSPTPRPGSPAHPPSANEGHVADAPLPLAPPESSTPVNEPFTDESTPLSGNGTPAYGATPHPGPRPAAWAHTFPRTQSSKRRGTIAEASEEIFAGGHHRHEERGSHAEHHGSWKSWMGWFGLGSGRAVDEDEEAASGSARKGVETRKHSNSHAHDRHGSHDHGHHRGGHAHAHGHAHMDMERWSPERDEGDESELDGPEAKVGMRRQVIGILMLEIGIMIHSLVIGLTLAITSGGEFTSLVTAIVFHQLFEGLSLGIRIATLPAAAAREVAGLRLLKPILAVSFAITTPIGIGIGLAAFEPGRSEGAKVTLLRGLMSALSAGMLIYAACVEMLAGDFVLDPHLWRSSVARQALALGSLLLGCVAMGVVGILGE</sequence>
<keyword evidence="4 6" id="KW-0472">Membrane</keyword>
<evidence type="ECO:0000256" key="1">
    <source>
        <dbReference type="ARBA" id="ARBA00004141"/>
    </source>
</evidence>
<feature type="region of interest" description="Disordered" evidence="5">
    <location>
        <begin position="154"/>
        <end position="250"/>
    </location>
</feature>
<feature type="compositionally biased region" description="Pro residues" evidence="5">
    <location>
        <begin position="170"/>
        <end position="179"/>
    </location>
</feature>
<dbReference type="RefSeq" id="XP_047782296.1">
    <property type="nucleotide sequence ID" value="XM_047927087.1"/>
</dbReference>
<feature type="compositionally biased region" description="Basic residues" evidence="5">
    <location>
        <begin position="328"/>
        <end position="341"/>
    </location>
</feature>
<proteinExistence type="predicted"/>
<evidence type="ECO:0000256" key="3">
    <source>
        <dbReference type="ARBA" id="ARBA00022989"/>
    </source>
</evidence>
<dbReference type="Pfam" id="PF02535">
    <property type="entry name" value="Zip"/>
    <property type="match status" value="1"/>
</dbReference>
<evidence type="ECO:0000256" key="6">
    <source>
        <dbReference type="SAM" id="Phobius"/>
    </source>
</evidence>
<dbReference type="PANTHER" id="PTHR11040:SF44">
    <property type="entry name" value="PROTEIN ZNTC-RELATED"/>
    <property type="match status" value="1"/>
</dbReference>
<accession>A0ABQ8KQM5</accession>
<reference evidence="7 8" key="1">
    <citation type="journal article" date="2021" name="Environ. Microbiol.">
        <title>Gene family expansions and transcriptome signatures uncover fungal adaptations to wood decay.</title>
        <authorList>
            <person name="Hage H."/>
            <person name="Miyauchi S."/>
            <person name="Viragh M."/>
            <person name="Drula E."/>
            <person name="Min B."/>
            <person name="Chaduli D."/>
            <person name="Navarro D."/>
            <person name="Favel A."/>
            <person name="Norest M."/>
            <person name="Lesage-Meessen L."/>
            <person name="Balint B."/>
            <person name="Merenyi Z."/>
            <person name="de Eugenio L."/>
            <person name="Morin E."/>
            <person name="Martinez A.T."/>
            <person name="Baldrian P."/>
            <person name="Stursova M."/>
            <person name="Martinez M.J."/>
            <person name="Novotny C."/>
            <person name="Magnuson J.K."/>
            <person name="Spatafora J.W."/>
            <person name="Maurice S."/>
            <person name="Pangilinan J."/>
            <person name="Andreopoulos W."/>
            <person name="LaButti K."/>
            <person name="Hundley H."/>
            <person name="Na H."/>
            <person name="Kuo A."/>
            <person name="Barry K."/>
            <person name="Lipzen A."/>
            <person name="Henrissat B."/>
            <person name="Riley R."/>
            <person name="Ahrendt S."/>
            <person name="Nagy L.G."/>
            <person name="Grigoriev I.V."/>
            <person name="Martin F."/>
            <person name="Rosso M.N."/>
        </authorList>
    </citation>
    <scope>NUCLEOTIDE SEQUENCE [LARGE SCALE GENOMIC DNA]</scope>
    <source>
        <strain evidence="7 8">CIRM-BRFM 1785</strain>
    </source>
</reference>
<evidence type="ECO:0000313" key="8">
    <source>
        <dbReference type="Proteomes" id="UP000814176"/>
    </source>
</evidence>
<feature type="compositionally biased region" description="Polar residues" evidence="5">
    <location>
        <begin position="198"/>
        <end position="218"/>
    </location>
</feature>
<feature type="transmembrane region" description="Helical" evidence="6">
    <location>
        <begin position="517"/>
        <end position="537"/>
    </location>
</feature>
<feature type="transmembrane region" description="Helical" evidence="6">
    <location>
        <begin position="81"/>
        <end position="104"/>
    </location>
</feature>
<dbReference type="GeneID" id="72007819"/>
<dbReference type="EMBL" id="JADCUA010000004">
    <property type="protein sequence ID" value="KAH9840830.1"/>
    <property type="molecule type" value="Genomic_DNA"/>
</dbReference>
<comment type="subcellular location">
    <subcellularLocation>
        <location evidence="1">Membrane</location>
        <topology evidence="1">Multi-pass membrane protein</topology>
    </subcellularLocation>
</comment>
<feature type="transmembrane region" description="Helical" evidence="6">
    <location>
        <begin position="444"/>
        <end position="465"/>
    </location>
</feature>
<name>A0ABQ8KQM5_9APHY</name>
<feature type="transmembrane region" description="Helical" evidence="6">
    <location>
        <begin position="485"/>
        <end position="505"/>
    </location>
</feature>
<feature type="transmembrane region" description="Helical" evidence="6">
    <location>
        <begin position="403"/>
        <end position="423"/>
    </location>
</feature>
<gene>
    <name evidence="7" type="ORF">C8Q71DRAFT_854692</name>
</gene>
<evidence type="ECO:0000256" key="5">
    <source>
        <dbReference type="SAM" id="MobiDB-lite"/>
    </source>
</evidence>